<accession>A0A3M2LXB5</accession>
<reference evidence="1 2" key="1">
    <citation type="submission" date="2018-10" db="EMBL/GenBank/DDBJ databases">
        <title>Isolation from soil.</title>
        <authorList>
            <person name="Hu J."/>
        </authorList>
    </citation>
    <scope>NUCLEOTIDE SEQUENCE [LARGE SCALE GENOMIC DNA]</scope>
    <source>
        <strain evidence="1 2">NEAU-Ht49</strain>
    </source>
</reference>
<gene>
    <name evidence="1" type="ORF">EBO15_20675</name>
</gene>
<organism evidence="1 2">
    <name type="scientific">Actinomadura harenae</name>
    <dbReference type="NCBI Taxonomy" id="2483351"/>
    <lineage>
        <taxon>Bacteria</taxon>
        <taxon>Bacillati</taxon>
        <taxon>Actinomycetota</taxon>
        <taxon>Actinomycetes</taxon>
        <taxon>Streptosporangiales</taxon>
        <taxon>Thermomonosporaceae</taxon>
        <taxon>Actinomadura</taxon>
    </lineage>
</organism>
<dbReference type="AlphaFoldDB" id="A0A3M2LXB5"/>
<proteinExistence type="predicted"/>
<comment type="caution">
    <text evidence="1">The sequence shown here is derived from an EMBL/GenBank/DDBJ whole genome shotgun (WGS) entry which is preliminary data.</text>
</comment>
<keyword evidence="2" id="KW-1185">Reference proteome</keyword>
<evidence type="ECO:0008006" key="3">
    <source>
        <dbReference type="Google" id="ProtNLM"/>
    </source>
</evidence>
<dbReference type="EMBL" id="RFFG01000036">
    <property type="protein sequence ID" value="RMI42071.1"/>
    <property type="molecule type" value="Genomic_DNA"/>
</dbReference>
<dbReference type="RefSeq" id="WP_122196065.1">
    <property type="nucleotide sequence ID" value="NZ_JBHSKC010000031.1"/>
</dbReference>
<dbReference type="Proteomes" id="UP000282674">
    <property type="component" value="Unassembled WGS sequence"/>
</dbReference>
<evidence type="ECO:0000313" key="2">
    <source>
        <dbReference type="Proteomes" id="UP000282674"/>
    </source>
</evidence>
<protein>
    <recommendedName>
        <fullName evidence="3">Guanylate cyclase domain-containing protein</fullName>
    </recommendedName>
</protein>
<name>A0A3M2LXB5_9ACTN</name>
<evidence type="ECO:0000313" key="1">
    <source>
        <dbReference type="EMBL" id="RMI42071.1"/>
    </source>
</evidence>
<dbReference type="OrthoDB" id="3482507at2"/>
<sequence length="191" mass="21572">MHTTLIACDMSAFGDPRRTRPAHRAMRDTMYTALEYAMDAAGPPWRHCHHEDRGDGALITLPPCTPPANILDPLVHHLHTRLRRSNNLASAQTRVRLRMAVHQGTIEHDPHGLVSHAVNHLYRLLDAPAFRRVMYQHPDADLAVLVSDEVFRAAADDDALDPALYTAMPITCKETRTRAHLWLPPVRRPAR</sequence>